<name>A0A1Y2CLR7_9FUNG</name>
<sequence>MLVKTLFIASYLASIVSAFATTDCVTPNTVFCSQQCGNSLIICLGTGIGATIAVSAGTVCNNGKLDWPSNCVPNPSASGSSTSVASVPVTSTSGASLAVTTMPPYWPSSIAYSACQAANQFLCNQQCGSTIYQCIAPGQAYVLPVLPAGTVCNNGFIDWASNCKVSSATSSSIVNPASSATLTTVASSAPSLTSSSSSVTSQVTTGSSIPGQPAGAFLYAPCQTVNQLICPVQCGTSIYQCTGSGYAVSFTTASGTVCNNGKLDWPSSCSASGTVVSTASVSYIPGQPAGAFVYAACQAANQFLCPVSCGNTIYQCTGAGYAVSLITAPGTVCNNGKLDWPYNCLATGTTVSPVPVVTTPSAFKTPIYTPTAVATPVTPVTPLYTPTVVATPATPITLVFTPTAVATPMARVTPIFTPSAVTPTTPVSTAATLAPVLQPAGAFPFSACQKAGPFLCPVQCGTQIYQCTGAGYAVASTTAAGTVCNNGMADFAYNCVVGPGGVAVGGQPAGAFVYAGCKAANVFVCPMQCGGLIYQCTGVGYAVSMSFSAGTVCNNGVLDWAANCSGGSGSVVAPSLTASVPSVATTIGLGGQPAGSFGYAACTGANQFLCPVQCGGLIYMCTGAGYAVALATAQGTVCNKGVLDWPASCLGSSSAIPAVPSGVVGPTSGIAAVNTTCTSFGLFSCGVRDNNNGWDTLVACDASLKWAYLDKCGSGSKTCQWIGGNPYCV</sequence>
<dbReference type="AlphaFoldDB" id="A0A1Y2CLR7"/>
<evidence type="ECO:0000313" key="2">
    <source>
        <dbReference type="EMBL" id="ORY47907.1"/>
    </source>
</evidence>
<reference evidence="2 3" key="1">
    <citation type="submission" date="2016-07" db="EMBL/GenBank/DDBJ databases">
        <title>Pervasive Adenine N6-methylation of Active Genes in Fungi.</title>
        <authorList>
            <consortium name="DOE Joint Genome Institute"/>
            <person name="Mondo S.J."/>
            <person name="Dannebaum R.O."/>
            <person name="Kuo R.C."/>
            <person name="Labutti K."/>
            <person name="Haridas S."/>
            <person name="Kuo A."/>
            <person name="Salamov A."/>
            <person name="Ahrendt S.R."/>
            <person name="Lipzen A."/>
            <person name="Sullivan W."/>
            <person name="Andreopoulos W.B."/>
            <person name="Clum A."/>
            <person name="Lindquist E."/>
            <person name="Daum C."/>
            <person name="Ramamoorthy G.K."/>
            <person name="Gryganskyi A."/>
            <person name="Culley D."/>
            <person name="Magnuson J.K."/>
            <person name="James T.Y."/>
            <person name="O'Malley M.A."/>
            <person name="Stajich J.E."/>
            <person name="Spatafora J.W."/>
            <person name="Visel A."/>
            <person name="Grigoriev I.V."/>
        </authorList>
    </citation>
    <scope>NUCLEOTIDE SEQUENCE [LARGE SCALE GENOMIC DNA]</scope>
    <source>
        <strain evidence="2 3">JEL800</strain>
    </source>
</reference>
<feature type="signal peptide" evidence="1">
    <location>
        <begin position="1"/>
        <end position="18"/>
    </location>
</feature>
<organism evidence="2 3">
    <name type="scientific">Rhizoclosmatium globosum</name>
    <dbReference type="NCBI Taxonomy" id="329046"/>
    <lineage>
        <taxon>Eukaryota</taxon>
        <taxon>Fungi</taxon>
        <taxon>Fungi incertae sedis</taxon>
        <taxon>Chytridiomycota</taxon>
        <taxon>Chytridiomycota incertae sedis</taxon>
        <taxon>Chytridiomycetes</taxon>
        <taxon>Chytridiales</taxon>
        <taxon>Chytriomycetaceae</taxon>
        <taxon>Rhizoclosmatium</taxon>
    </lineage>
</organism>
<evidence type="ECO:0000256" key="1">
    <source>
        <dbReference type="SAM" id="SignalP"/>
    </source>
</evidence>
<gene>
    <name evidence="2" type="ORF">BCR33DRAFT_848582</name>
</gene>
<dbReference type="Proteomes" id="UP000193642">
    <property type="component" value="Unassembled WGS sequence"/>
</dbReference>
<comment type="caution">
    <text evidence="2">The sequence shown here is derived from an EMBL/GenBank/DDBJ whole genome shotgun (WGS) entry which is preliminary data.</text>
</comment>
<proteinExistence type="predicted"/>
<protein>
    <recommendedName>
        <fullName evidence="4">CBM1 domain-containing protein</fullName>
    </recommendedName>
</protein>
<keyword evidence="3" id="KW-1185">Reference proteome</keyword>
<dbReference type="EMBL" id="MCGO01000013">
    <property type="protein sequence ID" value="ORY47907.1"/>
    <property type="molecule type" value="Genomic_DNA"/>
</dbReference>
<keyword evidence="1" id="KW-0732">Signal</keyword>
<evidence type="ECO:0008006" key="4">
    <source>
        <dbReference type="Google" id="ProtNLM"/>
    </source>
</evidence>
<evidence type="ECO:0000313" key="3">
    <source>
        <dbReference type="Proteomes" id="UP000193642"/>
    </source>
</evidence>
<dbReference type="OrthoDB" id="5559126at2759"/>
<feature type="chain" id="PRO_5012779230" description="CBM1 domain-containing protein" evidence="1">
    <location>
        <begin position="19"/>
        <end position="729"/>
    </location>
</feature>
<accession>A0A1Y2CLR7</accession>